<evidence type="ECO:0000256" key="1">
    <source>
        <dbReference type="SAM" id="MobiDB-lite"/>
    </source>
</evidence>
<reference evidence="2" key="2">
    <citation type="submission" date="2023-06" db="EMBL/GenBank/DDBJ databases">
        <authorList>
            <consortium name="Lawrence Berkeley National Laboratory"/>
            <person name="Haridas S."/>
            <person name="Hensen N."/>
            <person name="Bonometti L."/>
            <person name="Westerberg I."/>
            <person name="Brannstrom I.O."/>
            <person name="Guillou S."/>
            <person name="Cros-Aarteil S."/>
            <person name="Calhoun S."/>
            <person name="Kuo A."/>
            <person name="Mondo S."/>
            <person name="Pangilinan J."/>
            <person name="Riley R."/>
            <person name="Labutti K."/>
            <person name="Andreopoulos B."/>
            <person name="Lipzen A."/>
            <person name="Chen C."/>
            <person name="Yanf M."/>
            <person name="Daum C."/>
            <person name="Ng V."/>
            <person name="Clum A."/>
            <person name="Steindorff A."/>
            <person name="Ohm R."/>
            <person name="Martin F."/>
            <person name="Silar P."/>
            <person name="Natvig D."/>
            <person name="Lalanne C."/>
            <person name="Gautier V."/>
            <person name="Ament-Velasquez S.L."/>
            <person name="Kruys A."/>
            <person name="Hutchinson M.I."/>
            <person name="Powell A.J."/>
            <person name="Barry K."/>
            <person name="Miller A.N."/>
            <person name="Grigoriev I.V."/>
            <person name="Debuchy R."/>
            <person name="Gladieux P."/>
            <person name="Thoren M.H."/>
            <person name="Johannesson H."/>
        </authorList>
    </citation>
    <scope>NUCLEOTIDE SEQUENCE</scope>
    <source>
        <strain evidence="2">CBS 118394</strain>
    </source>
</reference>
<keyword evidence="3" id="KW-1185">Reference proteome</keyword>
<accession>A0AAE0I0K9</accession>
<evidence type="ECO:0000313" key="3">
    <source>
        <dbReference type="Proteomes" id="UP001283341"/>
    </source>
</evidence>
<reference evidence="2" key="1">
    <citation type="journal article" date="2023" name="Mol. Phylogenet. Evol.">
        <title>Genome-scale phylogeny and comparative genomics of the fungal order Sordariales.</title>
        <authorList>
            <person name="Hensen N."/>
            <person name="Bonometti L."/>
            <person name="Westerberg I."/>
            <person name="Brannstrom I.O."/>
            <person name="Guillou S."/>
            <person name="Cros-Aarteil S."/>
            <person name="Calhoun S."/>
            <person name="Haridas S."/>
            <person name="Kuo A."/>
            <person name="Mondo S."/>
            <person name="Pangilinan J."/>
            <person name="Riley R."/>
            <person name="LaButti K."/>
            <person name="Andreopoulos B."/>
            <person name="Lipzen A."/>
            <person name="Chen C."/>
            <person name="Yan M."/>
            <person name="Daum C."/>
            <person name="Ng V."/>
            <person name="Clum A."/>
            <person name="Steindorff A."/>
            <person name="Ohm R.A."/>
            <person name="Martin F."/>
            <person name="Silar P."/>
            <person name="Natvig D.O."/>
            <person name="Lalanne C."/>
            <person name="Gautier V."/>
            <person name="Ament-Velasquez S.L."/>
            <person name="Kruys A."/>
            <person name="Hutchinson M.I."/>
            <person name="Powell A.J."/>
            <person name="Barry K."/>
            <person name="Miller A.N."/>
            <person name="Grigoriev I.V."/>
            <person name="Debuchy R."/>
            <person name="Gladieux P."/>
            <person name="Hiltunen Thoren M."/>
            <person name="Johannesson H."/>
        </authorList>
    </citation>
    <scope>NUCLEOTIDE SEQUENCE</scope>
    <source>
        <strain evidence="2">CBS 118394</strain>
    </source>
</reference>
<dbReference type="EMBL" id="JAUEDM010000005">
    <property type="protein sequence ID" value="KAK3316305.1"/>
    <property type="molecule type" value="Genomic_DNA"/>
</dbReference>
<organism evidence="2 3">
    <name type="scientific">Apodospora peruviana</name>
    <dbReference type="NCBI Taxonomy" id="516989"/>
    <lineage>
        <taxon>Eukaryota</taxon>
        <taxon>Fungi</taxon>
        <taxon>Dikarya</taxon>
        <taxon>Ascomycota</taxon>
        <taxon>Pezizomycotina</taxon>
        <taxon>Sordariomycetes</taxon>
        <taxon>Sordariomycetidae</taxon>
        <taxon>Sordariales</taxon>
        <taxon>Lasiosphaeriaceae</taxon>
        <taxon>Apodospora</taxon>
    </lineage>
</organism>
<dbReference type="Proteomes" id="UP001283341">
    <property type="component" value="Unassembled WGS sequence"/>
</dbReference>
<feature type="region of interest" description="Disordered" evidence="1">
    <location>
        <begin position="76"/>
        <end position="98"/>
    </location>
</feature>
<comment type="caution">
    <text evidence="2">The sequence shown here is derived from an EMBL/GenBank/DDBJ whole genome shotgun (WGS) entry which is preliminary data.</text>
</comment>
<sequence>MIGGDCIPPSKLVAVLRRRPCFLARILLWCLVGAHALSRPGIARLRMRCSKVRRLIARMTARMLVQRQKTMVLRPRQGRRACTARMARERNQATRGRV</sequence>
<proteinExistence type="predicted"/>
<evidence type="ECO:0000313" key="2">
    <source>
        <dbReference type="EMBL" id="KAK3316305.1"/>
    </source>
</evidence>
<protein>
    <submittedName>
        <fullName evidence="2">Uncharacterized protein</fullName>
    </submittedName>
</protein>
<gene>
    <name evidence="2" type="ORF">B0H66DRAFT_290690</name>
</gene>
<name>A0AAE0I0K9_9PEZI</name>
<dbReference type="AlphaFoldDB" id="A0AAE0I0K9"/>